<dbReference type="PANTHER" id="PTHR31232">
    <property type="match status" value="1"/>
</dbReference>
<evidence type="ECO:0000256" key="2">
    <source>
        <dbReference type="ARBA" id="ARBA00005581"/>
    </source>
</evidence>
<keyword evidence="3 6" id="KW-0713">Self-incompatibility</keyword>
<feature type="signal peptide" evidence="6">
    <location>
        <begin position="1"/>
        <end position="17"/>
    </location>
</feature>
<evidence type="ECO:0000256" key="6">
    <source>
        <dbReference type="RuleBase" id="RU367044"/>
    </source>
</evidence>
<comment type="subcellular location">
    <subcellularLocation>
        <location evidence="1 6">Secreted</location>
    </subcellularLocation>
</comment>
<dbReference type="Pfam" id="PF05938">
    <property type="entry name" value="Self-incomp_S1"/>
    <property type="match status" value="1"/>
</dbReference>
<comment type="similarity">
    <text evidence="2 6">Belongs to the plant self-incompatibility (S1) protein family.</text>
</comment>
<organism evidence="7 8">
    <name type="scientific">Artemisia annua</name>
    <name type="common">Sweet wormwood</name>
    <dbReference type="NCBI Taxonomy" id="35608"/>
    <lineage>
        <taxon>Eukaryota</taxon>
        <taxon>Viridiplantae</taxon>
        <taxon>Streptophyta</taxon>
        <taxon>Embryophyta</taxon>
        <taxon>Tracheophyta</taxon>
        <taxon>Spermatophyta</taxon>
        <taxon>Magnoliopsida</taxon>
        <taxon>eudicotyledons</taxon>
        <taxon>Gunneridae</taxon>
        <taxon>Pentapetalae</taxon>
        <taxon>asterids</taxon>
        <taxon>campanulids</taxon>
        <taxon>Asterales</taxon>
        <taxon>Asteraceae</taxon>
        <taxon>Asteroideae</taxon>
        <taxon>Anthemideae</taxon>
        <taxon>Artemisiinae</taxon>
        <taxon>Artemisia</taxon>
    </lineage>
</organism>
<dbReference type="PANTHER" id="PTHR31232:SF172">
    <property type="entry name" value="S-PROTEIN HOMOLOG"/>
    <property type="match status" value="1"/>
</dbReference>
<evidence type="ECO:0000313" key="7">
    <source>
        <dbReference type="EMBL" id="PWA70852.1"/>
    </source>
</evidence>
<evidence type="ECO:0000313" key="8">
    <source>
        <dbReference type="Proteomes" id="UP000245207"/>
    </source>
</evidence>
<evidence type="ECO:0000256" key="1">
    <source>
        <dbReference type="ARBA" id="ARBA00004613"/>
    </source>
</evidence>
<accession>A0A2U1NBI0</accession>
<reference evidence="7 8" key="1">
    <citation type="journal article" date="2018" name="Mol. Plant">
        <title>The genome of Artemisia annua provides insight into the evolution of Asteraceae family and artemisinin biosynthesis.</title>
        <authorList>
            <person name="Shen Q."/>
            <person name="Zhang L."/>
            <person name="Liao Z."/>
            <person name="Wang S."/>
            <person name="Yan T."/>
            <person name="Shi P."/>
            <person name="Liu M."/>
            <person name="Fu X."/>
            <person name="Pan Q."/>
            <person name="Wang Y."/>
            <person name="Lv Z."/>
            <person name="Lu X."/>
            <person name="Zhang F."/>
            <person name="Jiang W."/>
            <person name="Ma Y."/>
            <person name="Chen M."/>
            <person name="Hao X."/>
            <person name="Li L."/>
            <person name="Tang Y."/>
            <person name="Lv G."/>
            <person name="Zhou Y."/>
            <person name="Sun X."/>
            <person name="Brodelius P.E."/>
            <person name="Rose J.K.C."/>
            <person name="Tang K."/>
        </authorList>
    </citation>
    <scope>NUCLEOTIDE SEQUENCE [LARGE SCALE GENOMIC DNA]</scope>
    <source>
        <strain evidence="8">cv. Huhao1</strain>
        <tissue evidence="7">Leaf</tissue>
    </source>
</reference>
<dbReference type="AlphaFoldDB" id="A0A2U1NBI0"/>
<gene>
    <name evidence="7" type="ORF">CTI12_AA285860</name>
</gene>
<dbReference type="GO" id="GO:0005576">
    <property type="term" value="C:extracellular region"/>
    <property type="evidence" value="ECO:0007669"/>
    <property type="project" value="UniProtKB-SubCell"/>
</dbReference>
<keyword evidence="5 6" id="KW-0732">Signal</keyword>
<dbReference type="EMBL" id="PKPP01003171">
    <property type="protein sequence ID" value="PWA70852.1"/>
    <property type="molecule type" value="Genomic_DNA"/>
</dbReference>
<proteinExistence type="inferred from homology"/>
<name>A0A2U1NBI0_ARTAN</name>
<evidence type="ECO:0000256" key="3">
    <source>
        <dbReference type="ARBA" id="ARBA00022471"/>
    </source>
</evidence>
<comment type="caution">
    <text evidence="7">The sequence shown here is derived from an EMBL/GenBank/DDBJ whole genome shotgun (WGS) entry which is preliminary data.</text>
</comment>
<evidence type="ECO:0000256" key="4">
    <source>
        <dbReference type="ARBA" id="ARBA00022525"/>
    </source>
</evidence>
<keyword evidence="8" id="KW-1185">Reference proteome</keyword>
<dbReference type="InterPro" id="IPR010264">
    <property type="entry name" value="Self-incomp_S1"/>
</dbReference>
<dbReference type="Proteomes" id="UP000245207">
    <property type="component" value="Unassembled WGS sequence"/>
</dbReference>
<protein>
    <recommendedName>
        <fullName evidence="6">S-protein homolog</fullName>
    </recommendedName>
</protein>
<dbReference type="GO" id="GO:0060320">
    <property type="term" value="P:rejection of self pollen"/>
    <property type="evidence" value="ECO:0007669"/>
    <property type="project" value="UniProtKB-KW"/>
</dbReference>
<dbReference type="OrthoDB" id="1848419at2759"/>
<evidence type="ECO:0000256" key="5">
    <source>
        <dbReference type="ARBA" id="ARBA00022729"/>
    </source>
</evidence>
<keyword evidence="4 6" id="KW-0964">Secreted</keyword>
<feature type="chain" id="PRO_5025076062" description="S-protein homolog" evidence="6">
    <location>
        <begin position="18"/>
        <end position="147"/>
    </location>
</feature>
<sequence>MKTLLFLFLCLVFTTNASSIAKTATVSHGFCWTVYIYNVMIDAVTVHVKSADYDLGDHTLEFNDNENWSFCVNFWKTIVFYADFNCKGTKPVSFNAWDEFLGDDYGSGSTGSAERILVWLVKDDGFYVGKNLPPFPDGMTKLYDWSH</sequence>